<reference evidence="1" key="2">
    <citation type="submission" date="2018-05" db="EMBL/GenBank/DDBJ databases">
        <title>OgluRS3 (Oryza glumaepatula Reference Sequence Version 3).</title>
        <authorList>
            <person name="Zhang J."/>
            <person name="Kudrna D."/>
            <person name="Lee S."/>
            <person name="Talag J."/>
            <person name="Welchert J."/>
            <person name="Wing R.A."/>
        </authorList>
    </citation>
    <scope>NUCLEOTIDE SEQUENCE [LARGE SCALE GENOMIC DNA]</scope>
</reference>
<accession>A0A0E0AX40</accession>
<dbReference type="Proteomes" id="UP000026961">
    <property type="component" value="Chromosome 8"/>
</dbReference>
<evidence type="ECO:0000313" key="2">
    <source>
        <dbReference type="Proteomes" id="UP000026961"/>
    </source>
</evidence>
<dbReference type="EnsemblPlants" id="OGLUM08G20310.1">
    <property type="protein sequence ID" value="OGLUM08G20310.1"/>
    <property type="gene ID" value="OGLUM08G20310"/>
</dbReference>
<name>A0A0E0AX40_9ORYZ</name>
<keyword evidence="2" id="KW-1185">Reference proteome</keyword>
<proteinExistence type="predicted"/>
<protein>
    <submittedName>
        <fullName evidence="1">Uncharacterized protein</fullName>
    </submittedName>
</protein>
<evidence type="ECO:0000313" key="1">
    <source>
        <dbReference type="EnsemblPlants" id="OGLUM08G20310.1"/>
    </source>
</evidence>
<dbReference type="HOGENOM" id="CLU_3427138_0_0_1"/>
<reference evidence="1" key="1">
    <citation type="submission" date="2015-04" db="UniProtKB">
        <authorList>
            <consortium name="EnsemblPlants"/>
        </authorList>
    </citation>
    <scope>IDENTIFICATION</scope>
</reference>
<organism evidence="1">
    <name type="scientific">Oryza glumipatula</name>
    <dbReference type="NCBI Taxonomy" id="40148"/>
    <lineage>
        <taxon>Eukaryota</taxon>
        <taxon>Viridiplantae</taxon>
        <taxon>Streptophyta</taxon>
        <taxon>Embryophyta</taxon>
        <taxon>Tracheophyta</taxon>
        <taxon>Spermatophyta</taxon>
        <taxon>Magnoliopsida</taxon>
        <taxon>Liliopsida</taxon>
        <taxon>Poales</taxon>
        <taxon>Poaceae</taxon>
        <taxon>BOP clade</taxon>
        <taxon>Oryzoideae</taxon>
        <taxon>Oryzeae</taxon>
        <taxon>Oryzinae</taxon>
        <taxon>Oryza</taxon>
    </lineage>
</organism>
<dbReference type="Gramene" id="OGLUM08G20310.1">
    <property type="protein sequence ID" value="OGLUM08G20310.1"/>
    <property type="gene ID" value="OGLUM08G20310"/>
</dbReference>
<dbReference type="AlphaFoldDB" id="A0A0E0AX40"/>
<sequence>MEVACGRRPMNLLDNQNNGVF</sequence>